<sequence>MSKQAKTGIAALGSEDFNVYQAIGGARGIAESLLPGLVFLVMFLATSNLQLTVAVSGGLALLQLLLRLVQRQSWLGALTGILAMAICLLWAWLSRDARNYYLPGFITNVAWILGLCLTLLLRAPGLGLLVEYLREPVLSGLKKWLEQWRRDRALYQAYWRATLLWIGMFAARLLVQLPLYLNHRLAWLGSARLVMGLPLFAFVIWLSWLWIAQPYHDHHRGERSAQSEEDEGAL</sequence>
<reference evidence="2 3" key="1">
    <citation type="journal article" date="2023" name="Microbiol. Spectr.">
        <title>Symbiosis of Carpenter Bees with Uncharacterized Lactic Acid Bacteria Showing NAD Auxotrophy.</title>
        <authorList>
            <person name="Kawasaki S."/>
            <person name="Ozawa K."/>
            <person name="Mori T."/>
            <person name="Yamamoto A."/>
            <person name="Ito M."/>
            <person name="Ohkuma M."/>
            <person name="Sakamoto M."/>
            <person name="Matsutani M."/>
        </authorList>
    </citation>
    <scope>NUCLEOTIDE SEQUENCE [LARGE SCALE GENOMIC DNA]</scope>
    <source>
        <strain evidence="2 3">KimH</strain>
    </source>
</reference>
<feature type="transmembrane region" description="Helical" evidence="1">
    <location>
        <begin position="74"/>
        <end position="94"/>
    </location>
</feature>
<keyword evidence="1" id="KW-0472">Membrane</keyword>
<accession>A0ABM8BD49</accession>
<evidence type="ECO:0008006" key="4">
    <source>
        <dbReference type="Google" id="ProtNLM"/>
    </source>
</evidence>
<dbReference type="Proteomes" id="UP001321748">
    <property type="component" value="Chromosome"/>
</dbReference>
<evidence type="ECO:0000313" key="3">
    <source>
        <dbReference type="Proteomes" id="UP001321748"/>
    </source>
</evidence>
<name>A0ABM8BD49_9BIFI</name>
<feature type="transmembrane region" description="Helical" evidence="1">
    <location>
        <begin position="193"/>
        <end position="211"/>
    </location>
</feature>
<dbReference type="InterPro" id="IPR016566">
    <property type="entry name" value="UCP010219"/>
</dbReference>
<keyword evidence="1" id="KW-1133">Transmembrane helix</keyword>
<organism evidence="2 3">
    <name type="scientific">Bombiscardovia apis</name>
    <dbReference type="NCBI Taxonomy" id="2932182"/>
    <lineage>
        <taxon>Bacteria</taxon>
        <taxon>Bacillati</taxon>
        <taxon>Actinomycetota</taxon>
        <taxon>Actinomycetes</taxon>
        <taxon>Bifidobacteriales</taxon>
        <taxon>Bifidobacteriaceae</taxon>
        <taxon>Bombiscardovia</taxon>
    </lineage>
</organism>
<dbReference type="Pfam" id="PF11361">
    <property type="entry name" value="DUF3159"/>
    <property type="match status" value="1"/>
</dbReference>
<dbReference type="PIRSF" id="PIRSF010219">
    <property type="entry name" value="UCP010219"/>
    <property type="match status" value="1"/>
</dbReference>
<evidence type="ECO:0000313" key="2">
    <source>
        <dbReference type="EMBL" id="BDR54816.1"/>
    </source>
</evidence>
<dbReference type="EMBL" id="AP026800">
    <property type="protein sequence ID" value="BDR54816.1"/>
    <property type="molecule type" value="Genomic_DNA"/>
</dbReference>
<evidence type="ECO:0000256" key="1">
    <source>
        <dbReference type="SAM" id="Phobius"/>
    </source>
</evidence>
<feature type="transmembrane region" description="Helical" evidence="1">
    <location>
        <begin position="100"/>
        <end position="121"/>
    </location>
</feature>
<keyword evidence="1" id="KW-0812">Transmembrane</keyword>
<protein>
    <recommendedName>
        <fullName evidence="4">Zinc ABC transporter permease</fullName>
    </recommendedName>
</protein>
<proteinExistence type="predicted"/>
<dbReference type="RefSeq" id="WP_317642328.1">
    <property type="nucleotide sequence ID" value="NZ_AP026800.1"/>
</dbReference>
<feature type="transmembrane region" description="Helical" evidence="1">
    <location>
        <begin position="157"/>
        <end position="181"/>
    </location>
</feature>
<keyword evidence="3" id="KW-1185">Reference proteome</keyword>
<gene>
    <name evidence="2" type="ORF">KIMH_09270</name>
</gene>
<feature type="transmembrane region" description="Helical" evidence="1">
    <location>
        <begin position="37"/>
        <end position="62"/>
    </location>
</feature>